<organism evidence="1">
    <name type="scientific">marine sediment metagenome</name>
    <dbReference type="NCBI Taxonomy" id="412755"/>
    <lineage>
        <taxon>unclassified sequences</taxon>
        <taxon>metagenomes</taxon>
        <taxon>ecological metagenomes</taxon>
    </lineage>
</organism>
<name>X1KVQ2_9ZZZZ</name>
<comment type="caution">
    <text evidence="1">The sequence shown here is derived from an EMBL/GenBank/DDBJ whole genome shotgun (WGS) entry which is preliminary data.</text>
</comment>
<reference evidence="1" key="1">
    <citation type="journal article" date="2014" name="Front. Microbiol.">
        <title>High frequency of phylogenetically diverse reductive dehalogenase-homologous genes in deep subseafloor sedimentary metagenomes.</title>
        <authorList>
            <person name="Kawai M."/>
            <person name="Futagami T."/>
            <person name="Toyoda A."/>
            <person name="Takaki Y."/>
            <person name="Nishi S."/>
            <person name="Hori S."/>
            <person name="Arai W."/>
            <person name="Tsubouchi T."/>
            <person name="Morono Y."/>
            <person name="Uchiyama I."/>
            <person name="Ito T."/>
            <person name="Fujiyama A."/>
            <person name="Inagaki F."/>
            <person name="Takami H."/>
        </authorList>
    </citation>
    <scope>NUCLEOTIDE SEQUENCE</scope>
    <source>
        <strain evidence="1">Expedition CK06-06</strain>
    </source>
</reference>
<evidence type="ECO:0000313" key="1">
    <source>
        <dbReference type="EMBL" id="GAI10778.1"/>
    </source>
</evidence>
<proteinExistence type="predicted"/>
<gene>
    <name evidence="1" type="ORF">S06H3_22012</name>
</gene>
<protein>
    <submittedName>
        <fullName evidence="1">Uncharacterized protein</fullName>
    </submittedName>
</protein>
<accession>X1KVQ2</accession>
<feature type="non-terminal residue" evidence="1">
    <location>
        <position position="1"/>
    </location>
</feature>
<sequence length="186" mass="20759">TEKNPNVFYELGLGHAIGKPIVLISETMEDVPFDLRPLRVILYDKDDPAWGNKLKTSLTTALGDTLANAIDAVPPMFRKKVKSQAPAESEISLRLSALESVVNSLKSEKLRERGYREGYYPEALLALDKITETIRLHKPVARDDVVKAIRTALDGGVALGTIRAMTAQYLPEEILRDFIQDARRSR</sequence>
<dbReference type="EMBL" id="BARV01011671">
    <property type="protein sequence ID" value="GAI10778.1"/>
    <property type="molecule type" value="Genomic_DNA"/>
</dbReference>
<dbReference type="AlphaFoldDB" id="X1KVQ2"/>